<dbReference type="VEuPathDB" id="FungiDB:PCH_Pc12g04960"/>
<feature type="compositionally biased region" description="Low complexity" evidence="1">
    <location>
        <begin position="44"/>
        <end position="59"/>
    </location>
</feature>
<protein>
    <submittedName>
        <fullName evidence="2">Uncharacterized protein</fullName>
    </submittedName>
</protein>
<dbReference type="AlphaFoldDB" id="B6GYJ4"/>
<proteinExistence type="predicted"/>
<feature type="compositionally biased region" description="Polar residues" evidence="1">
    <location>
        <begin position="29"/>
        <end position="43"/>
    </location>
</feature>
<sequence length="331" mass="37601">MGLDSVLDSASDRGLPREEVGISREKANLSRSPNLSGSPSILATNSNSNTTNNNNTLTNKPLKGVSIEEYIRKWLAYKPERSDNGNYSYYDKRYRIGPARFIIISINIDFYKEGFNPSYIIIESYYKDSSSDKNMIEESRYSEKVIVESRYSENVIVETTIREDNVFVDMHGMEINTRGLKIGFIDDFLTELKKYIKGKGHKTILLELSDIPELSGFIVIKDNELNAIKKPAKTITIIDFYRNIDSLALSTFKKRIANLSRSPNLSGSFSTPTTLATNSNTTNNNNTLINKPLKGISTKEYIKKRLAYKIERSNNGNCSYYSKRHGTDRTR</sequence>
<feature type="region of interest" description="Disordered" evidence="1">
    <location>
        <begin position="1"/>
        <end position="59"/>
    </location>
</feature>
<keyword evidence="3" id="KW-1185">Reference proteome</keyword>
<feature type="region of interest" description="Disordered" evidence="1">
    <location>
        <begin position="268"/>
        <end position="290"/>
    </location>
</feature>
<dbReference type="HOGENOM" id="CLU_839643_0_0_1"/>
<dbReference type="EMBL" id="AM920427">
    <property type="protein sequence ID" value="CAP80123.1"/>
    <property type="molecule type" value="Genomic_DNA"/>
</dbReference>
<evidence type="ECO:0000256" key="1">
    <source>
        <dbReference type="SAM" id="MobiDB-lite"/>
    </source>
</evidence>
<evidence type="ECO:0000313" key="2">
    <source>
        <dbReference type="EMBL" id="CAP80123.1"/>
    </source>
</evidence>
<dbReference type="Proteomes" id="UP000000724">
    <property type="component" value="Contig Pc00c12"/>
</dbReference>
<dbReference type="eggNOG" id="ENOG502T8K3">
    <property type="taxonomic scope" value="Eukaryota"/>
</dbReference>
<gene>
    <name evidence="2" type="ORF">Pc12g04960</name>
    <name evidence="2" type="ORF">PCH_Pc12g04960</name>
</gene>
<evidence type="ECO:0000313" key="3">
    <source>
        <dbReference type="Proteomes" id="UP000000724"/>
    </source>
</evidence>
<reference evidence="2 3" key="1">
    <citation type="journal article" date="2008" name="Nat. Biotechnol.">
        <title>Genome sequencing and analysis of the filamentous fungus Penicillium chrysogenum.</title>
        <authorList>
            <person name="van den Berg M.A."/>
            <person name="Albang R."/>
            <person name="Albermann K."/>
            <person name="Badger J.H."/>
            <person name="Daran J.-M."/>
            <person name="Driessen A.J.M."/>
            <person name="Garcia-Estrada C."/>
            <person name="Fedorova N.D."/>
            <person name="Harris D.M."/>
            <person name="Heijne W.H.M."/>
            <person name="Joardar V.S."/>
            <person name="Kiel J.A.K.W."/>
            <person name="Kovalchuk A."/>
            <person name="Martin J.F."/>
            <person name="Nierman W.C."/>
            <person name="Nijland J.G."/>
            <person name="Pronk J.T."/>
            <person name="Roubos J.A."/>
            <person name="van der Klei I.J."/>
            <person name="van Peij N.N.M.E."/>
            <person name="Veenhuis M."/>
            <person name="von Doehren H."/>
            <person name="Wagner C."/>
            <person name="Wortman J.R."/>
            <person name="Bovenberg R.A.L."/>
        </authorList>
    </citation>
    <scope>NUCLEOTIDE SEQUENCE [LARGE SCALE GENOMIC DNA]</scope>
    <source>
        <strain evidence="3">ATCC 28089 / DSM 1075 / NRRL 1951 / Wisconsin 54-1255</strain>
    </source>
</reference>
<name>B6GYJ4_PENRW</name>
<organism evidence="2 3">
    <name type="scientific">Penicillium rubens (strain ATCC 28089 / DSM 1075 / NRRL 1951 / Wisconsin 54-1255)</name>
    <name type="common">Penicillium chrysogenum</name>
    <dbReference type="NCBI Taxonomy" id="500485"/>
    <lineage>
        <taxon>Eukaryota</taxon>
        <taxon>Fungi</taxon>
        <taxon>Dikarya</taxon>
        <taxon>Ascomycota</taxon>
        <taxon>Pezizomycotina</taxon>
        <taxon>Eurotiomycetes</taxon>
        <taxon>Eurotiomycetidae</taxon>
        <taxon>Eurotiales</taxon>
        <taxon>Aspergillaceae</taxon>
        <taxon>Penicillium</taxon>
        <taxon>Penicillium chrysogenum species complex</taxon>
    </lineage>
</organism>
<accession>B6GYJ4</accession>
<feature type="compositionally biased region" description="Low complexity" evidence="1">
    <location>
        <begin position="271"/>
        <end position="290"/>
    </location>
</feature>
<feature type="compositionally biased region" description="Basic and acidic residues" evidence="1">
    <location>
        <begin position="10"/>
        <end position="28"/>
    </location>
</feature>